<dbReference type="EMBL" id="JABSTU010000007">
    <property type="protein sequence ID" value="KAH8025689.1"/>
    <property type="molecule type" value="Genomic_DNA"/>
</dbReference>
<evidence type="ECO:0000313" key="2">
    <source>
        <dbReference type="EMBL" id="KAH8025689.1"/>
    </source>
</evidence>
<evidence type="ECO:0000256" key="1">
    <source>
        <dbReference type="SAM" id="MobiDB-lite"/>
    </source>
</evidence>
<keyword evidence="3" id="KW-1185">Reference proteome</keyword>
<gene>
    <name evidence="2" type="ORF">HPB51_010773</name>
</gene>
<sequence>MPCLPIPRIRPLLFALRSPRGRHHALCTAEEYQRVTGKADATKDKVQRVVQPAFEAEICIKLRYRCDTTVRASRCDEHRRCAAPLGCSSEAGMGDPVSSLARRQRGPSGSVRPLPTGGPASSLSVGPPKGQRDLLGEKAAVLWSSSGGPSCPVQEEAPPLFTQRFDPLQSPYTGKTNSYIGCAFSEPTIAHQDQPEMFSKRRSGYKVRAGFRKRTHSVGAAAAATTHAAGRLLRQQPPVRSRPAVRRVAYIAIRTRLGRRLTSSSGEEALFETRPMSGSRANYVSRPKSRHRAAGEAAVFARAVLVPSKHVPRSKTCCRD</sequence>
<name>A0A9J6DUQ1_RHIMP</name>
<organism evidence="2 3">
    <name type="scientific">Rhipicephalus microplus</name>
    <name type="common">Cattle tick</name>
    <name type="synonym">Boophilus microplus</name>
    <dbReference type="NCBI Taxonomy" id="6941"/>
    <lineage>
        <taxon>Eukaryota</taxon>
        <taxon>Metazoa</taxon>
        <taxon>Ecdysozoa</taxon>
        <taxon>Arthropoda</taxon>
        <taxon>Chelicerata</taxon>
        <taxon>Arachnida</taxon>
        <taxon>Acari</taxon>
        <taxon>Parasitiformes</taxon>
        <taxon>Ixodida</taxon>
        <taxon>Ixodoidea</taxon>
        <taxon>Ixodidae</taxon>
        <taxon>Rhipicephalinae</taxon>
        <taxon>Rhipicephalus</taxon>
        <taxon>Boophilus</taxon>
    </lineage>
</organism>
<protein>
    <submittedName>
        <fullName evidence="2">Uncharacterized protein</fullName>
    </submittedName>
</protein>
<accession>A0A9J6DUQ1</accession>
<dbReference type="Proteomes" id="UP000821866">
    <property type="component" value="Unassembled WGS sequence"/>
</dbReference>
<reference evidence="2" key="1">
    <citation type="journal article" date="2020" name="Cell">
        <title>Large-Scale Comparative Analyses of Tick Genomes Elucidate Their Genetic Diversity and Vector Capacities.</title>
        <authorList>
            <consortium name="Tick Genome and Microbiome Consortium (TIGMIC)"/>
            <person name="Jia N."/>
            <person name="Wang J."/>
            <person name="Shi W."/>
            <person name="Du L."/>
            <person name="Sun Y."/>
            <person name="Zhan W."/>
            <person name="Jiang J.F."/>
            <person name="Wang Q."/>
            <person name="Zhang B."/>
            <person name="Ji P."/>
            <person name="Bell-Sakyi L."/>
            <person name="Cui X.M."/>
            <person name="Yuan T.T."/>
            <person name="Jiang B.G."/>
            <person name="Yang W.F."/>
            <person name="Lam T.T."/>
            <person name="Chang Q.C."/>
            <person name="Ding S.J."/>
            <person name="Wang X.J."/>
            <person name="Zhu J.G."/>
            <person name="Ruan X.D."/>
            <person name="Zhao L."/>
            <person name="Wei J.T."/>
            <person name="Ye R.Z."/>
            <person name="Que T.C."/>
            <person name="Du C.H."/>
            <person name="Zhou Y.H."/>
            <person name="Cheng J.X."/>
            <person name="Dai P.F."/>
            <person name="Guo W.B."/>
            <person name="Han X.H."/>
            <person name="Huang E.J."/>
            <person name="Li L.F."/>
            <person name="Wei W."/>
            <person name="Gao Y.C."/>
            <person name="Liu J.Z."/>
            <person name="Shao H.Z."/>
            <person name="Wang X."/>
            <person name="Wang C.C."/>
            <person name="Yang T.C."/>
            <person name="Huo Q.B."/>
            <person name="Li W."/>
            <person name="Chen H.Y."/>
            <person name="Chen S.E."/>
            <person name="Zhou L.G."/>
            <person name="Ni X.B."/>
            <person name="Tian J.H."/>
            <person name="Sheng Y."/>
            <person name="Liu T."/>
            <person name="Pan Y.S."/>
            <person name="Xia L.Y."/>
            <person name="Li J."/>
            <person name="Zhao F."/>
            <person name="Cao W.C."/>
        </authorList>
    </citation>
    <scope>NUCLEOTIDE SEQUENCE</scope>
    <source>
        <strain evidence="2">Rmic-2018</strain>
    </source>
</reference>
<feature type="region of interest" description="Disordered" evidence="1">
    <location>
        <begin position="93"/>
        <end position="131"/>
    </location>
</feature>
<reference evidence="2" key="2">
    <citation type="submission" date="2021-09" db="EMBL/GenBank/DDBJ databases">
        <authorList>
            <person name="Jia N."/>
            <person name="Wang J."/>
            <person name="Shi W."/>
            <person name="Du L."/>
            <person name="Sun Y."/>
            <person name="Zhan W."/>
            <person name="Jiang J."/>
            <person name="Wang Q."/>
            <person name="Zhang B."/>
            <person name="Ji P."/>
            <person name="Sakyi L.B."/>
            <person name="Cui X."/>
            <person name="Yuan T."/>
            <person name="Jiang B."/>
            <person name="Yang W."/>
            <person name="Lam T.T.-Y."/>
            <person name="Chang Q."/>
            <person name="Ding S."/>
            <person name="Wang X."/>
            <person name="Zhu J."/>
            <person name="Ruan X."/>
            <person name="Zhao L."/>
            <person name="Wei J."/>
            <person name="Que T."/>
            <person name="Du C."/>
            <person name="Cheng J."/>
            <person name="Dai P."/>
            <person name="Han X."/>
            <person name="Huang E."/>
            <person name="Gao Y."/>
            <person name="Liu J."/>
            <person name="Shao H."/>
            <person name="Ye R."/>
            <person name="Li L."/>
            <person name="Wei W."/>
            <person name="Wang X."/>
            <person name="Wang C."/>
            <person name="Huo Q."/>
            <person name="Li W."/>
            <person name="Guo W."/>
            <person name="Chen H."/>
            <person name="Chen S."/>
            <person name="Zhou L."/>
            <person name="Zhou L."/>
            <person name="Ni X."/>
            <person name="Tian J."/>
            <person name="Zhou Y."/>
            <person name="Sheng Y."/>
            <person name="Liu T."/>
            <person name="Pan Y."/>
            <person name="Xia L."/>
            <person name="Li J."/>
            <person name="Zhao F."/>
            <person name="Cao W."/>
        </authorList>
    </citation>
    <scope>NUCLEOTIDE SEQUENCE</scope>
    <source>
        <strain evidence="2">Rmic-2018</strain>
        <tissue evidence="2">Larvae</tissue>
    </source>
</reference>
<evidence type="ECO:0000313" key="3">
    <source>
        <dbReference type="Proteomes" id="UP000821866"/>
    </source>
</evidence>
<proteinExistence type="predicted"/>
<comment type="caution">
    <text evidence="2">The sequence shown here is derived from an EMBL/GenBank/DDBJ whole genome shotgun (WGS) entry which is preliminary data.</text>
</comment>
<dbReference type="AlphaFoldDB" id="A0A9J6DUQ1"/>